<gene>
    <name evidence="2" type="ORF">UCREL1_11000</name>
</gene>
<reference evidence="3" key="1">
    <citation type="journal article" date="2013" name="Genome Announc.">
        <title>Draft genome sequence of the grapevine dieback fungus Eutypa lata UCR-EL1.</title>
        <authorList>
            <person name="Blanco-Ulate B."/>
            <person name="Rolshausen P.E."/>
            <person name="Cantu D."/>
        </authorList>
    </citation>
    <scope>NUCLEOTIDE SEQUENCE [LARGE SCALE GENOMIC DNA]</scope>
    <source>
        <strain evidence="3">UCR-EL1</strain>
    </source>
</reference>
<dbReference type="SUPFAM" id="SSF52047">
    <property type="entry name" value="RNI-like"/>
    <property type="match status" value="1"/>
</dbReference>
<dbReference type="EMBL" id="KB707503">
    <property type="protein sequence ID" value="EMR62067.1"/>
    <property type="molecule type" value="Genomic_DNA"/>
</dbReference>
<dbReference type="OrthoDB" id="3210378at2759"/>
<keyword evidence="3" id="KW-1185">Reference proteome</keyword>
<dbReference type="HOGENOM" id="CLU_725682_0_0_1"/>
<sequence>MVRTRKSCALIGADSPMQKKRYKLHHGARLVLLRRTLRSKPQIAALVHSLKVPAVPADTPLDKYQNLVASVIMACPNFERLVGFHQEYDHSFNRLFNALSTREQLKDMTWVIEASPLQRRQPSSKSSSGSSGMLNQDNRKFLAAPGDLHPDQSAQFLEMHANWSQLTTLTIHCLPGATLTPVSLLGTMMAHLPELEDLHLSSLPPTAFNDSNLLSLPPLRTLSLSDMCGISDAGLAAFARRPSSQSIKSLTLRNIGLDSLPVLGRLFSHLTSLETFALVQANAPLLPDGEMIWLFPYIASASLRKLHWDITSSEASASRSNSILTRSITANGFPSLRVIRAPNDPDGLFQALCKPEERIELASDRDQSEIGQRGATDAHHA</sequence>
<feature type="region of interest" description="Disordered" evidence="1">
    <location>
        <begin position="116"/>
        <end position="136"/>
    </location>
</feature>
<accession>M7SD27</accession>
<dbReference type="eggNOG" id="ENOG502SN6Z">
    <property type="taxonomic scope" value="Eukaryota"/>
</dbReference>
<feature type="region of interest" description="Disordered" evidence="1">
    <location>
        <begin position="361"/>
        <end position="381"/>
    </location>
</feature>
<dbReference type="AlphaFoldDB" id="M7SD27"/>
<name>M7SD27_EUTLA</name>
<dbReference type="KEGG" id="ela:UCREL1_11000"/>
<dbReference type="InterPro" id="IPR032675">
    <property type="entry name" value="LRR_dom_sf"/>
</dbReference>
<feature type="compositionally biased region" description="Low complexity" evidence="1">
    <location>
        <begin position="123"/>
        <end position="132"/>
    </location>
</feature>
<evidence type="ECO:0000313" key="2">
    <source>
        <dbReference type="EMBL" id="EMR62067.1"/>
    </source>
</evidence>
<proteinExistence type="predicted"/>
<protein>
    <submittedName>
        <fullName evidence="2">Uncharacterized protein</fullName>
    </submittedName>
</protein>
<evidence type="ECO:0000256" key="1">
    <source>
        <dbReference type="SAM" id="MobiDB-lite"/>
    </source>
</evidence>
<evidence type="ECO:0000313" key="3">
    <source>
        <dbReference type="Proteomes" id="UP000012174"/>
    </source>
</evidence>
<organism evidence="2 3">
    <name type="scientific">Eutypa lata (strain UCR-EL1)</name>
    <name type="common">Grapevine dieback disease fungus</name>
    <name type="synonym">Eutypa armeniacae</name>
    <dbReference type="NCBI Taxonomy" id="1287681"/>
    <lineage>
        <taxon>Eukaryota</taxon>
        <taxon>Fungi</taxon>
        <taxon>Dikarya</taxon>
        <taxon>Ascomycota</taxon>
        <taxon>Pezizomycotina</taxon>
        <taxon>Sordariomycetes</taxon>
        <taxon>Xylariomycetidae</taxon>
        <taxon>Xylariales</taxon>
        <taxon>Diatrypaceae</taxon>
        <taxon>Eutypa</taxon>
    </lineage>
</organism>
<dbReference type="Gene3D" id="3.80.10.10">
    <property type="entry name" value="Ribonuclease Inhibitor"/>
    <property type="match status" value="1"/>
</dbReference>
<dbReference type="Proteomes" id="UP000012174">
    <property type="component" value="Unassembled WGS sequence"/>
</dbReference>